<keyword evidence="4" id="KW-1185">Reference proteome</keyword>
<reference evidence="2" key="2">
    <citation type="journal article" date="2020" name="Environ. Microbiol.">
        <title>The extreme plant-growth-promoting properties of Pantoea phytobeneficialis MSR2 revealed by functional and genomic analysis.</title>
        <authorList>
            <person name="Nascimento F.X."/>
            <person name="Hernandez A.G."/>
            <person name="Glick B.R."/>
            <person name="Rossi M.J."/>
        </authorList>
    </citation>
    <scope>NUCLEOTIDE SEQUENCE</scope>
    <source>
        <strain evidence="2">MSR2</strain>
    </source>
</reference>
<proteinExistence type="predicted"/>
<reference evidence="1" key="3">
    <citation type="submission" date="2023-07" db="EMBL/GenBank/DDBJ databases">
        <title>The extreme plant-growth-promoting properties of Pantoea phytobeneficialis PF55 revealed by functional and genomic analysis.</title>
        <authorList>
            <person name="Nascimento F.X."/>
            <person name="Marcio R.J."/>
        </authorList>
    </citation>
    <scope>NUCLEOTIDE SEQUENCE</scope>
    <source>
        <strain evidence="1">PF55</strain>
    </source>
</reference>
<evidence type="ECO:0000313" key="4">
    <source>
        <dbReference type="Proteomes" id="UP001171299"/>
    </source>
</evidence>
<dbReference type="AlphaFoldDB" id="A0AAP9H954"/>
<sequence>MEQIRSDLGILAGNSRVKRDGCGFITVEAQLFAFEAALKLAREELDRGMPLPELSVAFDHHGIFRLQFLAENLSNSQKRHPRLSHLHSSIQHVFLPIAEKYAIALCDIHAIHEDSARQHLAHLLSTQEIPERLSRRILHESPALPDADKKLTCAAITKEYFERAVVGGKKSCTQLEVFFEECKWSESLAYVRGLQLSHLLGVSARIRLNLVNISGEIIQGEWTSPRSSSQETLTTPYA</sequence>
<accession>A0AAP9H954</accession>
<dbReference type="KEGG" id="ppho:CTZ24_20920"/>
<organism evidence="2 3">
    <name type="scientific">Pantoea phytobeneficialis</name>
    <dbReference type="NCBI Taxonomy" id="2052056"/>
    <lineage>
        <taxon>Bacteria</taxon>
        <taxon>Pseudomonadati</taxon>
        <taxon>Pseudomonadota</taxon>
        <taxon>Gammaproteobacteria</taxon>
        <taxon>Enterobacterales</taxon>
        <taxon>Erwiniaceae</taxon>
        <taxon>Pantoea</taxon>
    </lineage>
</organism>
<protein>
    <submittedName>
        <fullName evidence="2">Uncharacterized protein</fullName>
    </submittedName>
</protein>
<evidence type="ECO:0000313" key="2">
    <source>
        <dbReference type="EMBL" id="QGR08933.1"/>
    </source>
</evidence>
<geneLocation type="plasmid" evidence="2">
    <name>pMSR2A</name>
</geneLocation>
<evidence type="ECO:0000313" key="3">
    <source>
        <dbReference type="Proteomes" id="UP000424872"/>
    </source>
</evidence>
<geneLocation type="plasmid" evidence="3">
    <name>pmsr2a</name>
</geneLocation>
<evidence type="ECO:0000313" key="1">
    <source>
        <dbReference type="EMBL" id="MDO6409416.1"/>
    </source>
</evidence>
<dbReference type="Proteomes" id="UP001171299">
    <property type="component" value="Unassembled WGS sequence"/>
</dbReference>
<name>A0AAP9H954_9GAMM</name>
<dbReference type="RefSeq" id="WP_208726191.1">
    <property type="nucleotide sequence ID" value="NZ_CP024637.1"/>
</dbReference>
<gene>
    <name evidence="2" type="ORF">CTZ24_20920</name>
    <name evidence="1" type="ORF">Q3404_22855</name>
</gene>
<dbReference type="EMBL" id="CP024637">
    <property type="protein sequence ID" value="QGR08933.1"/>
    <property type="molecule type" value="Genomic_DNA"/>
</dbReference>
<dbReference type="EMBL" id="JAUOOM010000030">
    <property type="protein sequence ID" value="MDO6409416.1"/>
    <property type="molecule type" value="Genomic_DNA"/>
</dbReference>
<dbReference type="Proteomes" id="UP000424872">
    <property type="component" value="Plasmid pMSR2A"/>
</dbReference>
<reference evidence="3" key="1">
    <citation type="submission" date="2017-11" db="EMBL/GenBank/DDBJ databases">
        <title>Genome sequence of Pantoea sp. MSR2.</title>
        <authorList>
            <person name="Nascimento F.X."/>
        </authorList>
    </citation>
    <scope>NUCLEOTIDE SEQUENCE [LARGE SCALE GENOMIC DNA]</scope>
    <source>
        <strain evidence="3">MSR2</strain>
        <plasmid evidence="3">pmsr2a</plasmid>
    </source>
</reference>
<keyword evidence="2" id="KW-0614">Plasmid</keyword>